<name>J3NLC1_GAET3</name>
<sequence>MVSKRRRREVSELSVPNRPPHVAHVRPSALRWWAHYHDPDVDVVPIRPQPLPEPPPRCLQPLSVSLIDGLAKQKVEQPGGPPPLFEEQQCHWAVVEIPTMPILSSHLGQAELLKSSELDMY</sequence>
<proteinExistence type="predicted"/>
<protein>
    <submittedName>
        <fullName evidence="1 2">Uncharacterized protein</fullName>
    </submittedName>
</protein>
<reference evidence="1" key="3">
    <citation type="submission" date="2010-09" db="EMBL/GenBank/DDBJ databases">
        <title>Annotation of Gaeumannomyces graminis var. tritici R3-111a-1.</title>
        <authorList>
            <consortium name="The Broad Institute Genome Sequencing Platform"/>
            <person name="Ma L.-J."/>
            <person name="Dead R."/>
            <person name="Young S.K."/>
            <person name="Zeng Q."/>
            <person name="Gargeya S."/>
            <person name="Fitzgerald M."/>
            <person name="Haas B."/>
            <person name="Abouelleil A."/>
            <person name="Alvarado L."/>
            <person name="Arachchi H.M."/>
            <person name="Berlin A."/>
            <person name="Brown A."/>
            <person name="Chapman S.B."/>
            <person name="Chen Z."/>
            <person name="Dunbar C."/>
            <person name="Freedman E."/>
            <person name="Gearin G."/>
            <person name="Gellesch M."/>
            <person name="Goldberg J."/>
            <person name="Griggs A."/>
            <person name="Gujja S."/>
            <person name="Heiman D."/>
            <person name="Howarth C."/>
            <person name="Larson L."/>
            <person name="Lui A."/>
            <person name="MacDonald P.J.P."/>
            <person name="Mehta T."/>
            <person name="Montmayeur A."/>
            <person name="Murphy C."/>
            <person name="Neiman D."/>
            <person name="Pearson M."/>
            <person name="Priest M."/>
            <person name="Roberts A."/>
            <person name="Saif S."/>
            <person name="Shea T."/>
            <person name="Shenoy N."/>
            <person name="Sisk P."/>
            <person name="Stolte C."/>
            <person name="Sykes S."/>
            <person name="Yandava C."/>
            <person name="Wortman J."/>
            <person name="Nusbaum C."/>
            <person name="Birren B."/>
        </authorList>
    </citation>
    <scope>NUCLEOTIDE SEQUENCE</scope>
    <source>
        <strain evidence="1">R3-111a-1</strain>
    </source>
</reference>
<reference evidence="1" key="2">
    <citation type="submission" date="2010-07" db="EMBL/GenBank/DDBJ databases">
        <authorList>
            <consortium name="The Broad Institute Genome Sequencing Platform"/>
            <consortium name="Broad Institute Genome Sequencing Center for Infectious Disease"/>
            <person name="Ma L.-J."/>
            <person name="Dead R."/>
            <person name="Young S."/>
            <person name="Zeng Q."/>
            <person name="Koehrsen M."/>
            <person name="Alvarado L."/>
            <person name="Berlin A."/>
            <person name="Chapman S.B."/>
            <person name="Chen Z."/>
            <person name="Freedman E."/>
            <person name="Gellesch M."/>
            <person name="Goldberg J."/>
            <person name="Griggs A."/>
            <person name="Gujja S."/>
            <person name="Heilman E.R."/>
            <person name="Heiman D."/>
            <person name="Hepburn T."/>
            <person name="Howarth C."/>
            <person name="Jen D."/>
            <person name="Larson L."/>
            <person name="Mehta T."/>
            <person name="Neiman D."/>
            <person name="Pearson M."/>
            <person name="Roberts A."/>
            <person name="Saif S."/>
            <person name="Shea T."/>
            <person name="Shenoy N."/>
            <person name="Sisk P."/>
            <person name="Stolte C."/>
            <person name="Sykes S."/>
            <person name="Walk T."/>
            <person name="White J."/>
            <person name="Yandava C."/>
            <person name="Haas B."/>
            <person name="Nusbaum C."/>
            <person name="Birren B."/>
        </authorList>
    </citation>
    <scope>NUCLEOTIDE SEQUENCE</scope>
    <source>
        <strain evidence="1">R3-111a-1</strain>
    </source>
</reference>
<reference evidence="3" key="1">
    <citation type="submission" date="2010-07" db="EMBL/GenBank/DDBJ databases">
        <title>The genome sequence of Gaeumannomyces graminis var. tritici strain R3-111a-1.</title>
        <authorList>
            <consortium name="The Broad Institute Genome Sequencing Platform"/>
            <person name="Ma L.-J."/>
            <person name="Dead R."/>
            <person name="Young S."/>
            <person name="Zeng Q."/>
            <person name="Koehrsen M."/>
            <person name="Alvarado L."/>
            <person name="Berlin A."/>
            <person name="Chapman S.B."/>
            <person name="Chen Z."/>
            <person name="Freedman E."/>
            <person name="Gellesch M."/>
            <person name="Goldberg J."/>
            <person name="Griggs A."/>
            <person name="Gujja S."/>
            <person name="Heilman E.R."/>
            <person name="Heiman D."/>
            <person name="Hepburn T."/>
            <person name="Howarth C."/>
            <person name="Jen D."/>
            <person name="Larson L."/>
            <person name="Mehta T."/>
            <person name="Neiman D."/>
            <person name="Pearson M."/>
            <person name="Roberts A."/>
            <person name="Saif S."/>
            <person name="Shea T."/>
            <person name="Shenoy N."/>
            <person name="Sisk P."/>
            <person name="Stolte C."/>
            <person name="Sykes S."/>
            <person name="Walk T."/>
            <person name="White J."/>
            <person name="Yandava C."/>
            <person name="Haas B."/>
            <person name="Nusbaum C."/>
            <person name="Birren B."/>
        </authorList>
    </citation>
    <scope>NUCLEOTIDE SEQUENCE [LARGE SCALE GENOMIC DNA]</scope>
    <source>
        <strain evidence="3">R3-111a-1</strain>
    </source>
</reference>
<accession>J3NLC1</accession>
<evidence type="ECO:0000313" key="3">
    <source>
        <dbReference type="Proteomes" id="UP000006039"/>
    </source>
</evidence>
<dbReference type="EMBL" id="GL385395">
    <property type="protein sequence ID" value="EJT82095.1"/>
    <property type="molecule type" value="Genomic_DNA"/>
</dbReference>
<keyword evidence="3" id="KW-1185">Reference proteome</keyword>
<dbReference type="AlphaFoldDB" id="J3NLC1"/>
<dbReference type="RefSeq" id="XP_009218104.1">
    <property type="nucleotide sequence ID" value="XM_009219840.1"/>
</dbReference>
<reference evidence="2" key="4">
    <citation type="journal article" date="2015" name="G3 (Bethesda)">
        <title>Genome sequences of three phytopathogenic species of the Magnaporthaceae family of fungi.</title>
        <authorList>
            <person name="Okagaki L.H."/>
            <person name="Nunes C.C."/>
            <person name="Sailsbery J."/>
            <person name="Clay B."/>
            <person name="Brown D."/>
            <person name="John T."/>
            <person name="Oh Y."/>
            <person name="Young N."/>
            <person name="Fitzgerald M."/>
            <person name="Haas B.J."/>
            <person name="Zeng Q."/>
            <person name="Young S."/>
            <person name="Adiconis X."/>
            <person name="Fan L."/>
            <person name="Levin J.Z."/>
            <person name="Mitchell T.K."/>
            <person name="Okubara P.A."/>
            <person name="Farman M.L."/>
            <person name="Kohn L.M."/>
            <person name="Birren B."/>
            <person name="Ma L.-J."/>
            <person name="Dean R.A."/>
        </authorList>
    </citation>
    <scope>NUCLEOTIDE SEQUENCE</scope>
    <source>
        <strain evidence="2">R3-111a-1</strain>
    </source>
</reference>
<dbReference type="GeneID" id="20342527"/>
<organism evidence="1">
    <name type="scientific">Gaeumannomyces tritici (strain R3-111a-1)</name>
    <name type="common">Wheat and barley take-all root rot fungus</name>
    <name type="synonym">Gaeumannomyces graminis var. tritici</name>
    <dbReference type="NCBI Taxonomy" id="644352"/>
    <lineage>
        <taxon>Eukaryota</taxon>
        <taxon>Fungi</taxon>
        <taxon>Dikarya</taxon>
        <taxon>Ascomycota</taxon>
        <taxon>Pezizomycotina</taxon>
        <taxon>Sordariomycetes</taxon>
        <taxon>Sordariomycetidae</taxon>
        <taxon>Magnaporthales</taxon>
        <taxon>Magnaporthaceae</taxon>
        <taxon>Gaeumannomyces</taxon>
    </lineage>
</organism>
<dbReference type="EnsemblFungi" id="EJT82095">
    <property type="protein sequence ID" value="EJT82095"/>
    <property type="gene ID" value="GGTG_02069"/>
</dbReference>
<evidence type="ECO:0000313" key="1">
    <source>
        <dbReference type="EMBL" id="EJT82095.1"/>
    </source>
</evidence>
<evidence type="ECO:0000313" key="2">
    <source>
        <dbReference type="EnsemblFungi" id="EJT82095"/>
    </source>
</evidence>
<reference evidence="2" key="5">
    <citation type="submission" date="2018-04" db="UniProtKB">
        <authorList>
            <consortium name="EnsemblFungi"/>
        </authorList>
    </citation>
    <scope>IDENTIFICATION</scope>
    <source>
        <strain evidence="2">R3-111a-1</strain>
    </source>
</reference>
<dbReference type="VEuPathDB" id="FungiDB:GGTG_02069"/>
<dbReference type="HOGENOM" id="CLU_2038213_0_0_1"/>
<dbReference type="Proteomes" id="UP000006039">
    <property type="component" value="Unassembled WGS sequence"/>
</dbReference>
<gene>
    <name evidence="2" type="primary">20342527</name>
    <name evidence="1" type="ORF">GGTG_02069</name>
</gene>